<dbReference type="EMBL" id="JBHSWB010000001">
    <property type="protein sequence ID" value="MFC6661613.1"/>
    <property type="molecule type" value="Genomic_DNA"/>
</dbReference>
<dbReference type="RefSeq" id="WP_224608451.1">
    <property type="nucleotide sequence ID" value="NZ_JAIQXV010000008.1"/>
</dbReference>
<organism evidence="1 2">
    <name type="scientific">Deinococcus multiflagellatus</name>
    <dbReference type="NCBI Taxonomy" id="1656887"/>
    <lineage>
        <taxon>Bacteria</taxon>
        <taxon>Thermotogati</taxon>
        <taxon>Deinococcota</taxon>
        <taxon>Deinococci</taxon>
        <taxon>Deinococcales</taxon>
        <taxon>Deinococcaceae</taxon>
        <taxon>Deinococcus</taxon>
    </lineage>
</organism>
<evidence type="ECO:0000313" key="1">
    <source>
        <dbReference type="EMBL" id="MFC6661613.1"/>
    </source>
</evidence>
<evidence type="ECO:0000313" key="2">
    <source>
        <dbReference type="Proteomes" id="UP001596317"/>
    </source>
</evidence>
<evidence type="ECO:0008006" key="3">
    <source>
        <dbReference type="Google" id="ProtNLM"/>
    </source>
</evidence>
<sequence length="283" mass="30913">MRVLNIEVPPQLAARWRAWLAPEQQPLFLTAAEAHTFGLSTVPRADDALAPETRDTFTVWAVAPQADQVVWVDRAHWEALPPGLRRALLRAQVRHGRGNVPLGRAYADLWPGLPRGRLLWAPEHLSPAVLTRWAERDGLPCQRAQVPSTVWAGVAALLPGARALAGTFPEGSAGNCFGAVMGAAGVPGAAQTWMGREPFEAFLRARARPGGRDDQPGTVLVWRSADGLVQHAAVTLGGGWALHKPAQTWWTPRVVLPVATLKGYSRSRGQRLERWRLVGPHMR</sequence>
<proteinExistence type="predicted"/>
<dbReference type="Proteomes" id="UP001596317">
    <property type="component" value="Unassembled WGS sequence"/>
</dbReference>
<gene>
    <name evidence="1" type="ORF">ACFP90_15675</name>
</gene>
<name>A0ABW1ZM74_9DEIO</name>
<protein>
    <recommendedName>
        <fullName evidence="3">NlpC/P60 family protein</fullName>
    </recommendedName>
</protein>
<accession>A0ABW1ZM74</accession>
<keyword evidence="2" id="KW-1185">Reference proteome</keyword>
<reference evidence="2" key="1">
    <citation type="journal article" date="2019" name="Int. J. Syst. Evol. Microbiol.">
        <title>The Global Catalogue of Microorganisms (GCM) 10K type strain sequencing project: providing services to taxonomists for standard genome sequencing and annotation.</title>
        <authorList>
            <consortium name="The Broad Institute Genomics Platform"/>
            <consortium name="The Broad Institute Genome Sequencing Center for Infectious Disease"/>
            <person name="Wu L."/>
            <person name="Ma J."/>
        </authorList>
    </citation>
    <scope>NUCLEOTIDE SEQUENCE [LARGE SCALE GENOMIC DNA]</scope>
    <source>
        <strain evidence="2">CCUG 63830</strain>
    </source>
</reference>
<comment type="caution">
    <text evidence="1">The sequence shown here is derived from an EMBL/GenBank/DDBJ whole genome shotgun (WGS) entry which is preliminary data.</text>
</comment>